<evidence type="ECO:0000313" key="3">
    <source>
        <dbReference type="EMBL" id="PZP50724.1"/>
    </source>
</evidence>
<dbReference type="GO" id="GO:0008964">
    <property type="term" value="F:phosphoenolpyruvate carboxylase activity"/>
    <property type="evidence" value="ECO:0007669"/>
    <property type="project" value="InterPro"/>
</dbReference>
<comment type="caution">
    <text evidence="3">The sequence shown here is derived from an EMBL/GenBank/DDBJ whole genome shotgun (WGS) entry which is preliminary data.</text>
</comment>
<dbReference type="EMBL" id="QFOI01000056">
    <property type="protein sequence ID" value="PZP50724.1"/>
    <property type="molecule type" value="Genomic_DNA"/>
</dbReference>
<proteinExistence type="predicted"/>
<reference evidence="3 4" key="1">
    <citation type="submission" date="2017-11" db="EMBL/GenBank/DDBJ databases">
        <title>Infants hospitalized years apart are colonized by the same room-sourced microbial strains.</title>
        <authorList>
            <person name="Brooks B."/>
            <person name="Olm M.R."/>
            <person name="Firek B.A."/>
            <person name="Baker R."/>
            <person name="Thomas B.C."/>
            <person name="Morowitz M.J."/>
            <person name="Banfield J.F."/>
        </authorList>
    </citation>
    <scope>NUCLEOTIDE SEQUENCE [LARGE SCALE GENOMIC DNA]</scope>
    <source>
        <strain evidence="3">S2_009_000_R2_76</strain>
    </source>
</reference>
<accession>A0A2W5F919</accession>
<evidence type="ECO:0000313" key="4">
    <source>
        <dbReference type="Proteomes" id="UP000249645"/>
    </source>
</evidence>
<dbReference type="PRINTS" id="PR00150">
    <property type="entry name" value="PEPCARBXLASE"/>
</dbReference>
<dbReference type="GO" id="GO:0005829">
    <property type="term" value="C:cytosol"/>
    <property type="evidence" value="ECO:0007669"/>
    <property type="project" value="TreeGrafter"/>
</dbReference>
<keyword evidence="3" id="KW-0670">Pyruvate</keyword>
<sequence length="860" mass="98056">MKILSTNNALDLFKNNVGVRFQLYNSLFTALPFHKIEKTGILLTLFLLHCEEKYTKHKSPIDIVNSFLDTYVSNYSVKERVDILFRFIQFSERQVVLFDSLEEAAFPVLHDMNGSGSISDLKTQIEQKSKYDALEEKLKDYSVRLVLTAHPTQFYPGEVLGIINDLAVALKNDDATKVNMYLQQLAKTPFLKKQKPTPYDEAKSLLWYLEHTFYPASGHILDSLKDKFGEAVSSNNPVIRMGFWPGGDRDGNPYVRKDTTLKVAQELRNGIIRCYYQDVRKIRRRLTFRGVEEILLELEELLYNHLFEHGEEGLITKDILLSKLNDAKRELINRHNGLFGFLLDNLICKVQIFGVFFATLDIRQDSGLHEKIFKTVVEKTDVLPKDYLDLDEDAKIQAVLNISSRVDTSIFEDEVQKDTVEVIGAIQEIQKHSGEVGCDRYIISHSTSALNVIEVLGLFKLGGWNGPVVADVMPLFESIEDLNNAGAVMEKLYTIPAYREHLKQRNNVQSIMMGFSDGTKDGGYLMANWSIYNAKEELTRVSRKYDIDVVFFDGRGGPPARGGGKTQKFHASMGGNIENKEIQLTIQGQTVSSNFGTVVSAQYNIEQLITAGIFNEVIFNKEETLTEDQELLFNELSKNSFEAYVKLKENPQFLEYLAYATPLRFYGNANIGSRPSKRNQDAKINLDSLRAIPFVGSWSQNKQNITGYYGVGTAIKKMVDDGKVDQLKELYKESLFFRTLMDNSEMAMKKCFFPLTEYLVSDEKFSEIWKMTFEEYELTQKMIFLISGHTELMQGYPVEQLSIHMRDRIVLPVATIQQYAIAKIRELESSTISDASDKETFEKMVMRCSFGLINAGRNSA</sequence>
<dbReference type="GO" id="GO:0006099">
    <property type="term" value="P:tricarboxylic acid cycle"/>
    <property type="evidence" value="ECO:0007669"/>
    <property type="project" value="InterPro"/>
</dbReference>
<dbReference type="PANTHER" id="PTHR30523">
    <property type="entry name" value="PHOSPHOENOLPYRUVATE CARBOXYLASE"/>
    <property type="match status" value="1"/>
</dbReference>
<dbReference type="Pfam" id="PF00311">
    <property type="entry name" value="PEPcase"/>
    <property type="match status" value="2"/>
</dbReference>
<comment type="function">
    <text evidence="1">Forms oxaloacetate, a four-carbon dicarboxylic acid source for the tricarboxylic acid cycle.</text>
</comment>
<protein>
    <recommendedName>
        <fullName evidence="2">Phosphoenolpyruvate carboxylase</fullName>
    </recommendedName>
</protein>
<evidence type="ECO:0000256" key="2">
    <source>
        <dbReference type="ARBA" id="ARBA00022419"/>
    </source>
</evidence>
<dbReference type="SUPFAM" id="SSF51621">
    <property type="entry name" value="Phosphoenolpyruvate/pyruvate domain"/>
    <property type="match status" value="1"/>
</dbReference>
<dbReference type="PANTHER" id="PTHR30523:SF6">
    <property type="entry name" value="PHOSPHOENOLPYRUVATE CARBOXYLASE"/>
    <property type="match status" value="1"/>
</dbReference>
<dbReference type="Proteomes" id="UP000249645">
    <property type="component" value="Unassembled WGS sequence"/>
</dbReference>
<dbReference type="InterPro" id="IPR015813">
    <property type="entry name" value="Pyrv/PenolPyrv_kinase-like_dom"/>
</dbReference>
<evidence type="ECO:0000256" key="1">
    <source>
        <dbReference type="ARBA" id="ARBA00003670"/>
    </source>
</evidence>
<dbReference type="GO" id="GO:0015977">
    <property type="term" value="P:carbon fixation"/>
    <property type="evidence" value="ECO:0007669"/>
    <property type="project" value="InterPro"/>
</dbReference>
<organism evidence="3 4">
    <name type="scientific">Pseudopedobacter saltans</name>
    <dbReference type="NCBI Taxonomy" id="151895"/>
    <lineage>
        <taxon>Bacteria</taxon>
        <taxon>Pseudomonadati</taxon>
        <taxon>Bacteroidota</taxon>
        <taxon>Sphingobacteriia</taxon>
        <taxon>Sphingobacteriales</taxon>
        <taxon>Sphingobacteriaceae</taxon>
        <taxon>Pseudopedobacter</taxon>
    </lineage>
</organism>
<dbReference type="InterPro" id="IPR021135">
    <property type="entry name" value="PEP_COase"/>
</dbReference>
<gene>
    <name evidence="3" type="ORF">DI598_04940</name>
</gene>
<dbReference type="AlphaFoldDB" id="A0A2W5F919"/>
<name>A0A2W5F919_9SPHI</name>